<protein>
    <submittedName>
        <fullName evidence="1">Uncharacterized protein</fullName>
    </submittedName>
</protein>
<dbReference type="EMBL" id="CP013232">
    <property type="protein sequence ID" value="AMO97645.1"/>
    <property type="molecule type" value="Genomic_DNA"/>
</dbReference>
<evidence type="ECO:0000313" key="1">
    <source>
        <dbReference type="EMBL" id="AMO97645.1"/>
    </source>
</evidence>
<sequence length="43" mass="4748">MTSNPDDFWTSSRALSFLRLFLMAQARSCSAAGNCLGAQKYCK</sequence>
<proteinExistence type="predicted"/>
<dbReference type="Proteomes" id="UP000072421">
    <property type="component" value="Chromosome"/>
</dbReference>
<accession>A0A127PIV6</accession>
<organism evidence="1">
    <name type="scientific">Collimonas fungivorans</name>
    <dbReference type="NCBI Taxonomy" id="158899"/>
    <lineage>
        <taxon>Bacteria</taxon>
        <taxon>Pseudomonadati</taxon>
        <taxon>Pseudomonadota</taxon>
        <taxon>Betaproteobacteria</taxon>
        <taxon>Burkholderiales</taxon>
        <taxon>Oxalobacteraceae</taxon>
        <taxon>Collimonas</taxon>
    </lineage>
</organism>
<name>A0A127PIV6_9BURK</name>
<dbReference type="PATRIC" id="fig|158899.10.peg.5001"/>
<gene>
    <name evidence="1" type="ORF">CFter6_5075</name>
</gene>
<dbReference type="AlphaFoldDB" id="A0A127PIV6"/>
<reference evidence="1 2" key="1">
    <citation type="submission" date="2015-11" db="EMBL/GenBank/DDBJ databases">
        <title>Exploring the genomic traits of fungus-feeding bacterial genus Collimonas.</title>
        <authorList>
            <person name="Song C."/>
            <person name="Schmidt R."/>
            <person name="de Jager V."/>
            <person name="Krzyzanowska D."/>
            <person name="Jongedijk E."/>
            <person name="Cankar K."/>
            <person name="Beekwilder J."/>
            <person name="van Veen A."/>
            <person name="de Boer W."/>
            <person name="van Veen J.A."/>
            <person name="Garbeva P."/>
        </authorList>
    </citation>
    <scope>NUCLEOTIDE SEQUENCE [LARGE SCALE GENOMIC DNA]</scope>
    <source>
        <strain evidence="1 2">Ter6</strain>
    </source>
</reference>
<evidence type="ECO:0000313" key="2">
    <source>
        <dbReference type="Proteomes" id="UP000072421"/>
    </source>
</evidence>